<evidence type="ECO:0000259" key="2">
    <source>
        <dbReference type="Pfam" id="PF07007"/>
    </source>
</evidence>
<feature type="domain" description="Lysozyme inhibitor LprI-like N-terminal" evidence="2">
    <location>
        <begin position="25"/>
        <end position="105"/>
    </location>
</feature>
<dbReference type="Pfam" id="PF07007">
    <property type="entry name" value="LprI"/>
    <property type="match status" value="1"/>
</dbReference>
<proteinExistence type="predicted"/>
<accession>A0A4R5DH65</accession>
<comment type="caution">
    <text evidence="3">The sequence shown here is derived from an EMBL/GenBank/DDBJ whole genome shotgun (WGS) entry which is preliminary data.</text>
</comment>
<gene>
    <name evidence="3" type="ORF">E0F88_25435</name>
</gene>
<dbReference type="RefSeq" id="WP_131961108.1">
    <property type="nucleotide sequence ID" value="NZ_SMFL01000012.1"/>
</dbReference>
<keyword evidence="4" id="KW-1185">Reference proteome</keyword>
<dbReference type="InterPro" id="IPR009739">
    <property type="entry name" value="LprI-like_N"/>
</dbReference>
<dbReference type="AlphaFoldDB" id="A0A4R5DH65"/>
<dbReference type="Proteomes" id="UP000294850">
    <property type="component" value="Unassembled WGS sequence"/>
</dbReference>
<name>A0A4R5DH65_9BACT</name>
<reference evidence="3 4" key="1">
    <citation type="submission" date="2019-03" db="EMBL/GenBank/DDBJ databases">
        <title>Dyadobacter AR-3-6 sp. nov., isolated from arctic soil.</title>
        <authorList>
            <person name="Chaudhary D.K."/>
        </authorList>
    </citation>
    <scope>NUCLEOTIDE SEQUENCE [LARGE SCALE GENOMIC DNA]</scope>
    <source>
        <strain evidence="3 4">AR-3-6</strain>
    </source>
</reference>
<evidence type="ECO:0000256" key="1">
    <source>
        <dbReference type="SAM" id="SignalP"/>
    </source>
</evidence>
<evidence type="ECO:0000313" key="4">
    <source>
        <dbReference type="Proteomes" id="UP000294850"/>
    </source>
</evidence>
<keyword evidence="1" id="KW-0732">Signal</keyword>
<protein>
    <submittedName>
        <fullName evidence="3">DUF1311 domain-containing protein</fullName>
    </submittedName>
</protein>
<dbReference type="Gene3D" id="1.20.1270.180">
    <property type="match status" value="1"/>
</dbReference>
<feature type="signal peptide" evidence="1">
    <location>
        <begin position="1"/>
        <end position="20"/>
    </location>
</feature>
<sequence length="126" mass="14583">MKKYPALVFILIFSINTVFGQNDNNSYTKAEKEINTIYQKILREYSSDKAFIKNLKATQRIWIQFRDAEVKARYPNQTSGYYGSVYPECVSNLKTQLTNERIKTLKVWLVGIEEGDVCAGSVKRKN</sequence>
<evidence type="ECO:0000313" key="3">
    <source>
        <dbReference type="EMBL" id="TDE11261.1"/>
    </source>
</evidence>
<feature type="chain" id="PRO_5020202938" evidence="1">
    <location>
        <begin position="21"/>
        <end position="126"/>
    </location>
</feature>
<dbReference type="OrthoDB" id="7340239at2"/>
<organism evidence="3 4">
    <name type="scientific">Dyadobacter psychrotolerans</name>
    <dbReference type="NCBI Taxonomy" id="2541721"/>
    <lineage>
        <taxon>Bacteria</taxon>
        <taxon>Pseudomonadati</taxon>
        <taxon>Bacteroidota</taxon>
        <taxon>Cytophagia</taxon>
        <taxon>Cytophagales</taxon>
        <taxon>Spirosomataceae</taxon>
        <taxon>Dyadobacter</taxon>
    </lineage>
</organism>
<dbReference type="EMBL" id="SMFL01000012">
    <property type="protein sequence ID" value="TDE11261.1"/>
    <property type="molecule type" value="Genomic_DNA"/>
</dbReference>